<gene>
    <name evidence="8" type="ORF">LDC_1003</name>
</gene>
<accession>D9PHK3</accession>
<dbReference type="InterPro" id="IPR036249">
    <property type="entry name" value="Thioredoxin-like_sf"/>
</dbReference>
<feature type="domain" description="Thioredoxin" evidence="7">
    <location>
        <begin position="51"/>
        <end position="252"/>
    </location>
</feature>
<evidence type="ECO:0000256" key="1">
    <source>
        <dbReference type="ARBA" id="ARBA00005791"/>
    </source>
</evidence>
<dbReference type="SUPFAM" id="SSF52833">
    <property type="entry name" value="Thioredoxin-like"/>
    <property type="match status" value="1"/>
</dbReference>
<dbReference type="EMBL" id="ADZX01000375">
    <property type="protein sequence ID" value="EFK96954.1"/>
    <property type="molecule type" value="Genomic_DNA"/>
</dbReference>
<dbReference type="InterPro" id="IPR013766">
    <property type="entry name" value="Thioredoxin_domain"/>
</dbReference>
<dbReference type="GO" id="GO:0016491">
    <property type="term" value="F:oxidoreductase activity"/>
    <property type="evidence" value="ECO:0007669"/>
    <property type="project" value="UniProtKB-KW"/>
</dbReference>
<keyword evidence="6" id="KW-1133">Transmembrane helix</keyword>
<keyword evidence="6" id="KW-0812">Transmembrane</keyword>
<evidence type="ECO:0000256" key="5">
    <source>
        <dbReference type="ARBA" id="ARBA00023284"/>
    </source>
</evidence>
<proteinExistence type="inferred from homology"/>
<evidence type="ECO:0000256" key="4">
    <source>
        <dbReference type="ARBA" id="ARBA00023157"/>
    </source>
</evidence>
<evidence type="ECO:0000256" key="3">
    <source>
        <dbReference type="ARBA" id="ARBA00023002"/>
    </source>
</evidence>
<keyword evidence="4" id="KW-1015">Disulfide bond</keyword>
<evidence type="ECO:0000256" key="2">
    <source>
        <dbReference type="ARBA" id="ARBA00022729"/>
    </source>
</evidence>
<sequence>MLGNDKLKSAGNTSSIVQLVLVVLLIGAAFFIGVLWTRLQTIEGNPLGANAAKGANAADAAGAKGNPSQPEKQLGDIIPISSDDWVKGNRDAKIVLFEYSDYECPYCKRFHPTGEQMLEEYGDQAAWVYRHFPLDSIHPNARPLALAAECAGKLGGNDAFWVFTDAFMDENNTADSAELAQRAGLNLDALNSCVENKETEDLVEADLQGGLAAGITGTPGNVLMNTETGETSFVPGAVPFSMLKTSIDELLAN</sequence>
<name>D9PHK3_9ZZZZ</name>
<keyword evidence="3" id="KW-0560">Oxidoreductase</keyword>
<feature type="transmembrane region" description="Helical" evidence="6">
    <location>
        <begin position="16"/>
        <end position="36"/>
    </location>
</feature>
<reference evidence="8" key="2">
    <citation type="journal article" date="2011" name="Microb. Ecol.">
        <title>Taxonomic and Functional Metagenomic Profiling of the Microbial Community in the Anoxic Sediment of a Sub-saline Shallow Lake (Laguna de Carrizo, Central Spain).</title>
        <authorList>
            <person name="Ferrer M."/>
            <person name="Guazzaroni M.E."/>
            <person name="Richter M."/>
            <person name="Garcia-Salamanca A."/>
            <person name="Yarza P."/>
            <person name="Suarez-Suarez A."/>
            <person name="Solano J."/>
            <person name="Alcaide M."/>
            <person name="van Dillewijn P."/>
            <person name="Molina-Henares M.A."/>
            <person name="Lopez-Cortes N."/>
            <person name="Al-Ramahi Y."/>
            <person name="Guerrero C."/>
            <person name="Acosta A."/>
            <person name="de Eugenio L.I."/>
            <person name="Martinez V."/>
            <person name="Marques S."/>
            <person name="Rojo F."/>
            <person name="Santero E."/>
            <person name="Genilloud O."/>
            <person name="Perez-Perez J."/>
            <person name="Rossello-Mora R."/>
            <person name="Ramos J.L."/>
        </authorList>
    </citation>
    <scope>NUCLEOTIDE SEQUENCE</scope>
</reference>
<dbReference type="Pfam" id="PF13462">
    <property type="entry name" value="Thioredoxin_4"/>
    <property type="match status" value="1"/>
</dbReference>
<reference evidence="8" key="1">
    <citation type="submission" date="2010-07" db="EMBL/GenBank/DDBJ databases">
        <authorList>
            <consortium name="CONSOLIDER consortium CSD2007-00005"/>
            <person name="Guazzaroni M.-E."/>
            <person name="Richter M."/>
            <person name="Garcia-Salamanca A."/>
            <person name="Yarza P."/>
            <person name="Ferrer M."/>
        </authorList>
    </citation>
    <scope>NUCLEOTIDE SEQUENCE</scope>
</reference>
<comment type="similarity">
    <text evidence="1">Belongs to the thioredoxin family. DsbA subfamily.</text>
</comment>
<comment type="caution">
    <text evidence="8">The sequence shown here is derived from an EMBL/GenBank/DDBJ whole genome shotgun (WGS) entry which is preliminary data.</text>
</comment>
<evidence type="ECO:0000259" key="7">
    <source>
        <dbReference type="PROSITE" id="PS51352"/>
    </source>
</evidence>
<organism evidence="8">
    <name type="scientific">sediment metagenome</name>
    <dbReference type="NCBI Taxonomy" id="749907"/>
    <lineage>
        <taxon>unclassified sequences</taxon>
        <taxon>metagenomes</taxon>
        <taxon>ecological metagenomes</taxon>
    </lineage>
</organism>
<dbReference type="PANTHER" id="PTHR13887">
    <property type="entry name" value="GLUTATHIONE S-TRANSFERASE KAPPA"/>
    <property type="match status" value="1"/>
</dbReference>
<evidence type="ECO:0000313" key="8">
    <source>
        <dbReference type="EMBL" id="EFK96954.1"/>
    </source>
</evidence>
<keyword evidence="2" id="KW-0732">Signal</keyword>
<keyword evidence="5" id="KW-0676">Redox-active center</keyword>
<dbReference type="PROSITE" id="PS51352">
    <property type="entry name" value="THIOREDOXIN_2"/>
    <property type="match status" value="1"/>
</dbReference>
<dbReference type="Gene3D" id="3.40.30.10">
    <property type="entry name" value="Glutaredoxin"/>
    <property type="match status" value="1"/>
</dbReference>
<dbReference type="InterPro" id="IPR012336">
    <property type="entry name" value="Thioredoxin-like_fold"/>
</dbReference>
<dbReference type="PANTHER" id="PTHR13887:SF14">
    <property type="entry name" value="DISULFIDE BOND FORMATION PROTEIN D"/>
    <property type="match status" value="1"/>
</dbReference>
<dbReference type="AlphaFoldDB" id="D9PHK3"/>
<evidence type="ECO:0000256" key="6">
    <source>
        <dbReference type="SAM" id="Phobius"/>
    </source>
</evidence>
<keyword evidence="6" id="KW-0472">Membrane</keyword>
<protein>
    <submittedName>
        <fullName evidence="8">Sodium/proton antiporter</fullName>
    </submittedName>
</protein>